<dbReference type="Gene3D" id="3.40.50.150">
    <property type="entry name" value="Vaccinia Virus protein VP39"/>
    <property type="match status" value="1"/>
</dbReference>
<dbReference type="InterPro" id="IPR015985">
    <property type="entry name" value="TehB-like_dom"/>
</dbReference>
<dbReference type="STRING" id="56780.SYN_02009"/>
<dbReference type="FunCoup" id="Q2LU83">
    <property type="interactions" value="47"/>
</dbReference>
<dbReference type="GO" id="GO:0008168">
    <property type="term" value="F:methyltransferase activity"/>
    <property type="evidence" value="ECO:0007669"/>
    <property type="project" value="UniProtKB-KW"/>
</dbReference>
<dbReference type="EMBL" id="CP000252">
    <property type="protein sequence ID" value="ABC77642.1"/>
    <property type="molecule type" value="Genomic_DNA"/>
</dbReference>
<evidence type="ECO:0000259" key="1">
    <source>
        <dbReference type="Pfam" id="PF03848"/>
    </source>
</evidence>
<proteinExistence type="predicted"/>
<dbReference type="Pfam" id="PF03848">
    <property type="entry name" value="TehB"/>
    <property type="match status" value="1"/>
</dbReference>
<dbReference type="InterPro" id="IPR029063">
    <property type="entry name" value="SAM-dependent_MTases_sf"/>
</dbReference>
<dbReference type="OrthoDB" id="5298787at2"/>
<keyword evidence="2" id="KW-0489">Methyltransferase</keyword>
<dbReference type="InParanoid" id="Q2LU83"/>
<dbReference type="HOGENOM" id="CLU_056435_5_2_7"/>
<dbReference type="SUPFAM" id="SSF53335">
    <property type="entry name" value="S-adenosyl-L-methionine-dependent methyltransferases"/>
    <property type="match status" value="1"/>
</dbReference>
<dbReference type="eggNOG" id="COG2890">
    <property type="taxonomic scope" value="Bacteria"/>
</dbReference>
<organism evidence="2 3">
    <name type="scientific">Syntrophus aciditrophicus (strain SB)</name>
    <dbReference type="NCBI Taxonomy" id="56780"/>
    <lineage>
        <taxon>Bacteria</taxon>
        <taxon>Pseudomonadati</taxon>
        <taxon>Thermodesulfobacteriota</taxon>
        <taxon>Syntrophia</taxon>
        <taxon>Syntrophales</taxon>
        <taxon>Syntrophaceae</taxon>
        <taxon>Syntrophus</taxon>
    </lineage>
</organism>
<keyword evidence="2" id="KW-0808">Transferase</keyword>
<dbReference type="GO" id="GO:0032259">
    <property type="term" value="P:methylation"/>
    <property type="evidence" value="ECO:0007669"/>
    <property type="project" value="UniProtKB-KW"/>
</dbReference>
<dbReference type="CDD" id="cd02440">
    <property type="entry name" value="AdoMet_MTases"/>
    <property type="match status" value="1"/>
</dbReference>
<dbReference type="KEGG" id="sat:SYN_02009"/>
<evidence type="ECO:0000313" key="3">
    <source>
        <dbReference type="Proteomes" id="UP000001933"/>
    </source>
</evidence>
<reference evidence="2 3" key="1">
    <citation type="journal article" date="2007" name="Proc. Natl. Acad. Sci. U.S.A.">
        <title>The genome of Syntrophus aciditrophicus: life at the thermodynamic limit of microbial growth.</title>
        <authorList>
            <person name="McInerney M.J."/>
            <person name="Rohlin L."/>
            <person name="Mouttaki H."/>
            <person name="Kim U."/>
            <person name="Krupp R.S."/>
            <person name="Rios-Hernandez L."/>
            <person name="Sieber J."/>
            <person name="Struchtemeyer C.G."/>
            <person name="Bhattacharyya A."/>
            <person name="Campbell J.W."/>
            <person name="Gunsalus R.P."/>
        </authorList>
    </citation>
    <scope>NUCLEOTIDE SEQUENCE [LARGE SCALE GENOMIC DNA]</scope>
    <source>
        <strain evidence="2 3">SB</strain>
    </source>
</reference>
<keyword evidence="3" id="KW-1185">Reference proteome</keyword>
<gene>
    <name evidence="2" type="ORF">SYN_02009</name>
</gene>
<evidence type="ECO:0000313" key="2">
    <source>
        <dbReference type="EMBL" id="ABC77642.1"/>
    </source>
</evidence>
<dbReference type="Proteomes" id="UP000001933">
    <property type="component" value="Chromosome"/>
</dbReference>
<name>Q2LU83_SYNAS</name>
<dbReference type="AlphaFoldDB" id="Q2LU83"/>
<protein>
    <submittedName>
        <fullName evidence="2">SAM-dependent methyltransferase</fullName>
    </submittedName>
</protein>
<accession>Q2LU83</accession>
<dbReference type="RefSeq" id="WP_011417664.1">
    <property type="nucleotide sequence ID" value="NC_007759.1"/>
</dbReference>
<feature type="domain" description="Tellurite resistance methyltransferase TehB-like" evidence="1">
    <location>
        <begin position="22"/>
        <end position="157"/>
    </location>
</feature>
<sequence length="174" mass="19596">MSPNPLLVKFSPLLMGKNLEGPILDLACGKGQNGLFLAGLNLPVILADRSAEALKEAQRTAKENGLNAQFWEVDLETGSNPLKVDYYRAILVFRYLHRPLLPCLKKGIRGGGILIYETFTIDQPRYGRPHNPDYLLKHGELAGEFKDWHILHYYEGIIESPQRAMAQIVCRKPV</sequence>